<dbReference type="SUPFAM" id="SSF52777">
    <property type="entry name" value="CoA-dependent acyltransferases"/>
    <property type="match status" value="4"/>
</dbReference>
<dbReference type="FunFam" id="3.30.300.30:FF:000010">
    <property type="entry name" value="Enterobactin synthetase component F"/>
    <property type="match status" value="1"/>
</dbReference>
<dbReference type="InterPro" id="IPR010060">
    <property type="entry name" value="NRPS_synth"/>
</dbReference>
<dbReference type="InterPro" id="IPR009081">
    <property type="entry name" value="PP-bd_ACP"/>
</dbReference>
<dbReference type="AlphaFoldDB" id="A0A1I4UXP6"/>
<dbReference type="FunFam" id="1.10.1200.10:FF:000005">
    <property type="entry name" value="Nonribosomal peptide synthetase 1"/>
    <property type="match status" value="1"/>
</dbReference>
<evidence type="ECO:0000256" key="2">
    <source>
        <dbReference type="ARBA" id="ARBA00006432"/>
    </source>
</evidence>
<dbReference type="Pfam" id="PF00668">
    <property type="entry name" value="Condensation"/>
    <property type="match status" value="2"/>
</dbReference>
<dbReference type="Gene3D" id="3.30.559.10">
    <property type="entry name" value="Chloramphenicol acetyltransferase-like domain"/>
    <property type="match status" value="2"/>
</dbReference>
<dbReference type="Gene3D" id="1.10.1200.10">
    <property type="entry name" value="ACP-like"/>
    <property type="match status" value="1"/>
</dbReference>
<dbReference type="GO" id="GO:0044550">
    <property type="term" value="P:secondary metabolite biosynthetic process"/>
    <property type="evidence" value="ECO:0007669"/>
    <property type="project" value="UniProtKB-ARBA"/>
</dbReference>
<dbReference type="CDD" id="cd19534">
    <property type="entry name" value="E_NRPS"/>
    <property type="match status" value="1"/>
</dbReference>
<proteinExistence type="inferred from homology"/>
<sequence>DNQGGRLYRTGDLARWREDGQIEYLGRVDHQIKIRGFRIELGEIETQLLQQPAVREAVVVAKAGPSGTRLVAYVSLHKEHSITPPALREVLAQSLPDYMLPSAIVVLDNLPLNANGKVDRKRLPEPEFISEGSYAAPEGEVEQVLANIWAEVLGISQVGRNDNFFELGGDSILSLQIVTKVRRAGWKITPRQLFERQTITALAGVVKPVEEEMEPPFAKQMAIDTAAPIPLLPIQLDFFEQPIPARHHWNQAVLLKSRQRLQAEWLDRALQAVVQHHRALRYGYEEQADGHWIQRAAATATQAVLWVREAADSAQFLALCNAAQRSLDLRNGPLLRALLIDMADGTQRLLLAVHHLVIDGVSWRILLEDLKAAYGQSTRNEAILLPEVTTDYAIWAQRLQHFPVMHADEFDYWQSLAVVPVTLPCDDLEGSNALEHSDTLTLKLDRAHTQALLKEAPAAYRTQVNDLLLTALGSALCRWSGHERILVDLEGHGREDLYADVDLSRTIGWFTALFPVALDPTGNLDARIKRIKEGLRQIPHKGLGYGLFKYYGTDAQRCLLANLPKAQVVFNYLGQFDGNFERDTLWQLADEPIGDLLDQGALQQHDLSINGHILVGELCMEVSYSKARYARTTIETFICIFLAELKSVITHCSHSDAQGVTPSDFPLIRIAQEELDHLPIPFDQLVDLYPLSPMQAGMLFHSVAEVDEEDGDIYLNRLRIDIDGLDARRFKQAWQAAINRHEILRTGFIQEASTPLQWVAKSAELPIIEYDWRERYSVSSATLQQDLDALAQAEHALGLDLLKPPLMRLVLVRLADTKYHFIWTAHHLLLDGWSTSQLLSEILREYGGEVLPTPQGRFRDFIEWLAGRDQAASKTYWLERLNQVNEPTRLASALPEVQHGTGYVVHSSELDQDLTDQLVHFAKRTHVTINTLMQAAWALLLKSYTGQPTVTFGVTVAGRPADLPGSEQMLGLFINTIPICITLRPEQPIADWLREVQAQNLASREHEHTPLYEIQRWLKQSGQGLFDSILVFENYPIDETLRQSAANGLTFSGSQNWEMSNYPIAVAVSHQRVLNLRFGYDCQYFSEDAVNRLATQMITLLHAMSRSQTHQLCDITLLSEAEQAQLTAWGVNAQHYASVEPVHRLIERQALLYPNATALIFGDTELSYAQLNRRANRLAHRLIA</sequence>
<accession>A0A1I4UXP6</accession>
<protein>
    <submittedName>
        <fullName evidence="6">Non-ribosomal peptide synthase domain TIGR01720</fullName>
    </submittedName>
</protein>
<name>A0A1I4UXP6_9PROT</name>
<dbReference type="InterPro" id="IPR036736">
    <property type="entry name" value="ACP-like_sf"/>
</dbReference>
<dbReference type="PANTHER" id="PTHR45398:SF1">
    <property type="entry name" value="ENZYME, PUTATIVE (JCVI)-RELATED"/>
    <property type="match status" value="1"/>
</dbReference>
<evidence type="ECO:0000313" key="7">
    <source>
        <dbReference type="Proteomes" id="UP000199561"/>
    </source>
</evidence>
<dbReference type="Gene3D" id="3.30.300.30">
    <property type="match status" value="1"/>
</dbReference>
<dbReference type="CDD" id="cd19543">
    <property type="entry name" value="DCL_NRPS"/>
    <property type="match status" value="1"/>
</dbReference>
<feature type="non-terminal residue" evidence="6">
    <location>
        <position position="1"/>
    </location>
</feature>
<evidence type="ECO:0000313" key="6">
    <source>
        <dbReference type="EMBL" id="SFM93732.1"/>
    </source>
</evidence>
<keyword evidence="7" id="KW-1185">Reference proteome</keyword>
<evidence type="ECO:0000256" key="1">
    <source>
        <dbReference type="ARBA" id="ARBA00001957"/>
    </source>
</evidence>
<dbReference type="Pfam" id="PF00550">
    <property type="entry name" value="PP-binding"/>
    <property type="match status" value="1"/>
</dbReference>
<dbReference type="GO" id="GO:0003824">
    <property type="term" value="F:catalytic activity"/>
    <property type="evidence" value="ECO:0007669"/>
    <property type="project" value="InterPro"/>
</dbReference>
<organism evidence="6 7">
    <name type="scientific">Nitrosomonas nitrosa</name>
    <dbReference type="NCBI Taxonomy" id="52442"/>
    <lineage>
        <taxon>Bacteria</taxon>
        <taxon>Pseudomonadati</taxon>
        <taxon>Pseudomonadota</taxon>
        <taxon>Betaproteobacteria</taxon>
        <taxon>Nitrosomonadales</taxon>
        <taxon>Nitrosomonadaceae</taxon>
        <taxon>Nitrosomonas</taxon>
    </lineage>
</organism>
<dbReference type="InterPro" id="IPR006162">
    <property type="entry name" value="Ppantetheine_attach_site"/>
</dbReference>
<reference evidence="6 7" key="1">
    <citation type="submission" date="2016-10" db="EMBL/GenBank/DDBJ databases">
        <authorList>
            <person name="de Groot N.N."/>
        </authorList>
    </citation>
    <scope>NUCLEOTIDE SEQUENCE [LARGE SCALE GENOMIC DNA]</scope>
    <source>
        <strain evidence="6 7">Nm146</strain>
    </source>
</reference>
<dbReference type="SUPFAM" id="SSF47336">
    <property type="entry name" value="ACP-like"/>
    <property type="match status" value="1"/>
</dbReference>
<comment type="cofactor">
    <cofactor evidence="1">
        <name>pantetheine 4'-phosphate</name>
        <dbReference type="ChEBI" id="CHEBI:47942"/>
    </cofactor>
</comment>
<dbReference type="Gene3D" id="3.40.50.12780">
    <property type="entry name" value="N-terminal domain of ligase-like"/>
    <property type="match status" value="2"/>
</dbReference>
<evidence type="ECO:0000256" key="4">
    <source>
        <dbReference type="ARBA" id="ARBA00022553"/>
    </source>
</evidence>
<comment type="similarity">
    <text evidence="2">Belongs to the ATP-dependent AMP-binding enzyme family.</text>
</comment>
<evidence type="ECO:0000259" key="5">
    <source>
        <dbReference type="PROSITE" id="PS50075"/>
    </source>
</evidence>
<dbReference type="PANTHER" id="PTHR45398">
    <property type="match status" value="1"/>
</dbReference>
<dbReference type="InterPro" id="IPR025110">
    <property type="entry name" value="AMP-bd_C"/>
</dbReference>
<dbReference type="Gene3D" id="3.30.559.30">
    <property type="entry name" value="Nonribosomal peptide synthetase, condensation domain"/>
    <property type="match status" value="2"/>
</dbReference>
<dbReference type="STRING" id="52442.SAMN05421880_1611"/>
<feature type="domain" description="Carrier" evidence="5">
    <location>
        <begin position="136"/>
        <end position="210"/>
    </location>
</feature>
<dbReference type="EMBL" id="FOUF01000061">
    <property type="protein sequence ID" value="SFM93732.1"/>
    <property type="molecule type" value="Genomic_DNA"/>
</dbReference>
<gene>
    <name evidence="6" type="ORF">SAMN05421880_1611</name>
</gene>
<dbReference type="PROSITE" id="PS00012">
    <property type="entry name" value="PHOSPHOPANTETHEINE"/>
    <property type="match status" value="1"/>
</dbReference>
<dbReference type="SUPFAM" id="SSF56801">
    <property type="entry name" value="Acetyl-CoA synthetase-like"/>
    <property type="match status" value="2"/>
</dbReference>
<dbReference type="PROSITE" id="PS50075">
    <property type="entry name" value="CARRIER"/>
    <property type="match status" value="1"/>
</dbReference>
<dbReference type="InterPro" id="IPR042099">
    <property type="entry name" value="ANL_N_sf"/>
</dbReference>
<dbReference type="NCBIfam" id="TIGR01720">
    <property type="entry name" value="NRPS-para261"/>
    <property type="match status" value="1"/>
</dbReference>
<evidence type="ECO:0000256" key="3">
    <source>
        <dbReference type="ARBA" id="ARBA00022450"/>
    </source>
</evidence>
<keyword evidence="3" id="KW-0596">Phosphopantetheine</keyword>
<keyword evidence="4" id="KW-0597">Phosphoprotein</keyword>
<dbReference type="InterPro" id="IPR023213">
    <property type="entry name" value="CAT-like_dom_sf"/>
</dbReference>
<dbReference type="InterPro" id="IPR045851">
    <property type="entry name" value="AMP-bd_C_sf"/>
</dbReference>
<dbReference type="Pfam" id="PF13193">
    <property type="entry name" value="AMP-binding_C"/>
    <property type="match status" value="1"/>
</dbReference>
<dbReference type="Proteomes" id="UP000199561">
    <property type="component" value="Unassembled WGS sequence"/>
</dbReference>
<dbReference type="InterPro" id="IPR001242">
    <property type="entry name" value="Condensation_dom"/>
</dbReference>
<feature type="non-terminal residue" evidence="6">
    <location>
        <position position="1184"/>
    </location>
</feature>
<dbReference type="RefSeq" id="WP_143068265.1">
    <property type="nucleotide sequence ID" value="NZ_FOUF01000061.1"/>
</dbReference>